<gene>
    <name evidence="3" type="ORF">GFH32_16395</name>
</gene>
<dbReference type="AlphaFoldDB" id="A0A5Q0QIK8"/>
<proteinExistence type="predicted"/>
<evidence type="ECO:0000256" key="1">
    <source>
        <dbReference type="SAM" id="MobiDB-lite"/>
    </source>
</evidence>
<dbReference type="SUPFAM" id="SSF49464">
    <property type="entry name" value="Carboxypeptidase regulatory domain-like"/>
    <property type="match status" value="1"/>
</dbReference>
<evidence type="ECO:0008006" key="5">
    <source>
        <dbReference type="Google" id="ProtNLM"/>
    </source>
</evidence>
<evidence type="ECO:0000313" key="4">
    <source>
        <dbReference type="Proteomes" id="UP000326921"/>
    </source>
</evidence>
<protein>
    <recommendedName>
        <fullName evidence="5">Carboxypeptidase-like regulatory domain-containing protein</fullName>
    </recommendedName>
</protein>
<feature type="region of interest" description="Disordered" evidence="1">
    <location>
        <begin position="233"/>
        <end position="252"/>
    </location>
</feature>
<name>A0A5Q0QIK8_9SPHI</name>
<feature type="compositionally biased region" description="Basic and acidic residues" evidence="1">
    <location>
        <begin position="243"/>
        <end position="252"/>
    </location>
</feature>
<evidence type="ECO:0000256" key="2">
    <source>
        <dbReference type="SAM" id="SignalP"/>
    </source>
</evidence>
<organism evidence="3 4">
    <name type="scientific">Sphingobacterium zhuxiongii</name>
    <dbReference type="NCBI Taxonomy" id="2662364"/>
    <lineage>
        <taxon>Bacteria</taxon>
        <taxon>Pseudomonadati</taxon>
        <taxon>Bacteroidota</taxon>
        <taxon>Sphingobacteriia</taxon>
        <taxon>Sphingobacteriales</taxon>
        <taxon>Sphingobacteriaceae</taxon>
        <taxon>Sphingobacterium</taxon>
    </lineage>
</organism>
<keyword evidence="2" id="KW-0732">Signal</keyword>
<dbReference type="PROSITE" id="PS51257">
    <property type="entry name" value="PROKAR_LIPOPROTEIN"/>
    <property type="match status" value="1"/>
</dbReference>
<keyword evidence="4" id="KW-1185">Reference proteome</keyword>
<evidence type="ECO:0000313" key="3">
    <source>
        <dbReference type="EMBL" id="QGA27802.1"/>
    </source>
</evidence>
<feature type="signal peptide" evidence="2">
    <location>
        <begin position="1"/>
        <end position="25"/>
    </location>
</feature>
<accession>A0A5Q0QIK8</accession>
<dbReference type="InterPro" id="IPR008969">
    <property type="entry name" value="CarboxyPept-like_regulatory"/>
</dbReference>
<reference evidence="3 4" key="1">
    <citation type="submission" date="2019-10" db="EMBL/GenBank/DDBJ databases">
        <authorList>
            <person name="Dong K."/>
        </authorList>
    </citation>
    <scope>NUCLEOTIDE SEQUENCE [LARGE SCALE GENOMIC DNA]</scope>
    <source>
        <strain evidence="4">dk4302</strain>
    </source>
</reference>
<dbReference type="Proteomes" id="UP000326921">
    <property type="component" value="Chromosome"/>
</dbReference>
<dbReference type="KEGG" id="sphe:GFH32_16395"/>
<dbReference type="RefSeq" id="WP_153512629.1">
    <property type="nucleotide sequence ID" value="NZ_CP045652.1"/>
</dbReference>
<sequence>MYRKIKNIILLSVLLSFGCAFSLRAQEAGSISGLVLEKGTSSRIVDVNINNLKNGQSTRTNAYGVFTIFASVGDTLSFNKVGFGPTKTVVRTLEDILVDLQSGLTIETVIVTRSSKEAEMRGYLDEYKKKGVYNGGHNKFGTYLASPATALYNLFGQEAKNAKRFEKYMNQEVEATKVDRIFNRTLVTQLTKLEGDDLQSFMDLYRPSYSTAQHWGQYDIMTYITNSFKSWDAQGRPKSTRLPKLEIPEQQK</sequence>
<feature type="chain" id="PRO_5025023309" description="Carboxypeptidase-like regulatory domain-containing protein" evidence="2">
    <location>
        <begin position="26"/>
        <end position="252"/>
    </location>
</feature>
<dbReference type="EMBL" id="CP045652">
    <property type="protein sequence ID" value="QGA27802.1"/>
    <property type="molecule type" value="Genomic_DNA"/>
</dbReference>